<comment type="caution">
    <text evidence="3">The sequence shown here is derived from an EMBL/GenBank/DDBJ whole genome shotgun (WGS) entry which is preliminary data.</text>
</comment>
<organism evidence="3 4">
    <name type="scientific">Frankliniella fusca</name>
    <dbReference type="NCBI Taxonomy" id="407009"/>
    <lineage>
        <taxon>Eukaryota</taxon>
        <taxon>Metazoa</taxon>
        <taxon>Ecdysozoa</taxon>
        <taxon>Arthropoda</taxon>
        <taxon>Hexapoda</taxon>
        <taxon>Insecta</taxon>
        <taxon>Pterygota</taxon>
        <taxon>Neoptera</taxon>
        <taxon>Paraneoptera</taxon>
        <taxon>Thysanoptera</taxon>
        <taxon>Terebrantia</taxon>
        <taxon>Thripoidea</taxon>
        <taxon>Thripidae</taxon>
        <taxon>Frankliniella</taxon>
    </lineage>
</organism>
<feature type="region of interest" description="Disordered" evidence="1">
    <location>
        <begin position="119"/>
        <end position="151"/>
    </location>
</feature>
<feature type="transmembrane region" description="Helical" evidence="2">
    <location>
        <begin position="21"/>
        <end position="49"/>
    </location>
</feature>
<feature type="transmembrane region" description="Helical" evidence="2">
    <location>
        <begin position="84"/>
        <end position="108"/>
    </location>
</feature>
<dbReference type="AlphaFoldDB" id="A0AAE1HUY2"/>
<feature type="transmembrane region" description="Helical" evidence="2">
    <location>
        <begin position="55"/>
        <end position="72"/>
    </location>
</feature>
<evidence type="ECO:0000313" key="4">
    <source>
        <dbReference type="Proteomes" id="UP001219518"/>
    </source>
</evidence>
<reference evidence="3" key="2">
    <citation type="journal article" date="2023" name="BMC Genomics">
        <title>Pest status, molecular evolution, and epigenetic factors derived from the genome assembly of Frankliniella fusca, a thysanopteran phytovirus vector.</title>
        <authorList>
            <person name="Catto M.A."/>
            <person name="Labadie P.E."/>
            <person name="Jacobson A.L."/>
            <person name="Kennedy G.G."/>
            <person name="Srinivasan R."/>
            <person name="Hunt B.G."/>
        </authorList>
    </citation>
    <scope>NUCLEOTIDE SEQUENCE</scope>
    <source>
        <strain evidence="3">PL_HMW_Pooled</strain>
    </source>
</reference>
<keyword evidence="4" id="KW-1185">Reference proteome</keyword>
<accession>A0AAE1HUY2</accession>
<proteinExistence type="predicted"/>
<keyword evidence="2" id="KW-1133">Transmembrane helix</keyword>
<keyword evidence="2" id="KW-0812">Transmembrane</keyword>
<gene>
    <name evidence="3" type="ORF">KUF71_016195</name>
</gene>
<name>A0AAE1HUY2_9NEOP</name>
<evidence type="ECO:0000313" key="3">
    <source>
        <dbReference type="EMBL" id="KAK3927910.1"/>
    </source>
</evidence>
<protein>
    <submittedName>
        <fullName evidence="3">Golgi apparatus membrane protein TVP23</fullName>
    </submittedName>
</protein>
<reference evidence="3" key="1">
    <citation type="submission" date="2021-07" db="EMBL/GenBank/DDBJ databases">
        <authorList>
            <person name="Catto M.A."/>
            <person name="Jacobson A."/>
            <person name="Kennedy G."/>
            <person name="Labadie P."/>
            <person name="Hunt B.G."/>
            <person name="Srinivasan R."/>
        </authorList>
    </citation>
    <scope>NUCLEOTIDE SEQUENCE</scope>
    <source>
        <strain evidence="3">PL_HMW_Pooled</strain>
        <tissue evidence="3">Head</tissue>
    </source>
</reference>
<evidence type="ECO:0000256" key="1">
    <source>
        <dbReference type="SAM" id="MobiDB-lite"/>
    </source>
</evidence>
<feature type="region of interest" description="Disordered" evidence="1">
    <location>
        <begin position="199"/>
        <end position="223"/>
    </location>
</feature>
<dbReference type="EMBL" id="JAHWGI010001301">
    <property type="protein sequence ID" value="KAK3927910.1"/>
    <property type="molecule type" value="Genomic_DNA"/>
</dbReference>
<sequence>MVVDANLPRILKKAINTYLPGAVRVLLVLLSRVLLALVLQVLILLLLVLQVQVPLVLALQALILVLLVRLLLLLHGQKSYWSWVLLLLVLQVRVLLLLQVLVLLLLALEVATAEQTVLDPAGQNNDDDDDAGPGRAGPEARPSSPDGRTEHCDLTGRCPMLAMAVLHECDGDRGQWRVAERDDWPRSWRPSVLRPAWPCCMPPSPDPDPDPDPSGGAESATHHRGCHITRSRLLLLLFPRLLSDEPHECDKDRGTKPVCGIALLLSSDLALQRAGLPGRFAPRSRLHPDRSEGCVVCREQTAPPTPTPSLPGLGGLCAPLATCSTTISRTMRELTLTNALLLPLAPFDLSLLMSERGWDVWLPPHEEVRVGLSMRLVWVEKGIVSKTE</sequence>
<keyword evidence="2" id="KW-0472">Membrane</keyword>
<dbReference type="Proteomes" id="UP001219518">
    <property type="component" value="Unassembled WGS sequence"/>
</dbReference>
<evidence type="ECO:0000256" key="2">
    <source>
        <dbReference type="SAM" id="Phobius"/>
    </source>
</evidence>